<proteinExistence type="predicted"/>
<name>A0ABD0ZJW1_CARAN</name>
<dbReference type="AlphaFoldDB" id="A0ABD0ZJW1"/>
<reference evidence="2 3" key="1">
    <citation type="submission" date="2024-04" db="EMBL/GenBank/DDBJ databases">
        <title>Genome assembly C_amara_ONT_v2.</title>
        <authorList>
            <person name="Yant L."/>
            <person name="Moore C."/>
            <person name="Slenker M."/>
        </authorList>
    </citation>
    <scope>NUCLEOTIDE SEQUENCE [LARGE SCALE GENOMIC DNA]</scope>
    <source>
        <tissue evidence="2">Leaf</tissue>
    </source>
</reference>
<organism evidence="2 3">
    <name type="scientific">Cardamine amara subsp. amara</name>
    <dbReference type="NCBI Taxonomy" id="228776"/>
    <lineage>
        <taxon>Eukaryota</taxon>
        <taxon>Viridiplantae</taxon>
        <taxon>Streptophyta</taxon>
        <taxon>Embryophyta</taxon>
        <taxon>Tracheophyta</taxon>
        <taxon>Spermatophyta</taxon>
        <taxon>Magnoliopsida</taxon>
        <taxon>eudicotyledons</taxon>
        <taxon>Gunneridae</taxon>
        <taxon>Pentapetalae</taxon>
        <taxon>rosids</taxon>
        <taxon>malvids</taxon>
        <taxon>Brassicales</taxon>
        <taxon>Brassicaceae</taxon>
        <taxon>Cardamineae</taxon>
        <taxon>Cardamine</taxon>
    </lineage>
</organism>
<dbReference type="CDD" id="cd10910">
    <property type="entry name" value="PIN_limkain_b1_N_like"/>
    <property type="match status" value="1"/>
</dbReference>
<sequence>MSMAEERFASAKTAVFWDLKGCEIPDGENAVEVSQKIRAALKKLNYHGTTTIYAYGDTKKMEADLESSGYVVKQHTPAGNTLEDYCGTASIYASGDTNQMNPEIVFSHVSDGDPEGSSHRVLTDSLCWALDNPTPANLLLIVGSISEFEYAGYFFTLKALYNFLVAQPQNASGDQRPSACANTTWLWESLSVGGDPIAESD</sequence>
<dbReference type="PANTHER" id="PTHR14379">
    <property type="entry name" value="LIMKAIN B LKAP"/>
    <property type="match status" value="1"/>
</dbReference>
<protein>
    <recommendedName>
        <fullName evidence="1">NYN domain-containing protein</fullName>
    </recommendedName>
</protein>
<dbReference type="EMBL" id="JBANAX010000851">
    <property type="protein sequence ID" value="KAL1191504.1"/>
    <property type="molecule type" value="Genomic_DNA"/>
</dbReference>
<dbReference type="InterPro" id="IPR024768">
    <property type="entry name" value="Marf1"/>
</dbReference>
<dbReference type="Proteomes" id="UP001558713">
    <property type="component" value="Unassembled WGS sequence"/>
</dbReference>
<keyword evidence="3" id="KW-1185">Reference proteome</keyword>
<dbReference type="Pfam" id="PF01936">
    <property type="entry name" value="NYN"/>
    <property type="match status" value="1"/>
</dbReference>
<gene>
    <name evidence="2" type="ORF">V5N11_002328</name>
</gene>
<evidence type="ECO:0000313" key="3">
    <source>
        <dbReference type="Proteomes" id="UP001558713"/>
    </source>
</evidence>
<feature type="domain" description="NYN" evidence="1">
    <location>
        <begin position="12"/>
        <end position="149"/>
    </location>
</feature>
<accession>A0ABD0ZJW1</accession>
<comment type="caution">
    <text evidence="2">The sequence shown here is derived from an EMBL/GenBank/DDBJ whole genome shotgun (WGS) entry which is preliminary data.</text>
</comment>
<evidence type="ECO:0000313" key="2">
    <source>
        <dbReference type="EMBL" id="KAL1191504.1"/>
    </source>
</evidence>
<dbReference type="PANTHER" id="PTHR14379:SF3">
    <property type="entry name" value="MEIOSIS REGULATOR AND MRNA STABILITY FACTOR 1"/>
    <property type="match status" value="1"/>
</dbReference>
<evidence type="ECO:0000259" key="1">
    <source>
        <dbReference type="Pfam" id="PF01936"/>
    </source>
</evidence>
<dbReference type="InterPro" id="IPR021139">
    <property type="entry name" value="NYN"/>
</dbReference>